<evidence type="ECO:0000256" key="1">
    <source>
        <dbReference type="ARBA" id="ARBA00009013"/>
    </source>
</evidence>
<dbReference type="STRING" id="709015.GCA_000472485_01850"/>
<dbReference type="Pfam" id="PF01740">
    <property type="entry name" value="STAS"/>
    <property type="match status" value="1"/>
</dbReference>
<evidence type="ECO:0000313" key="4">
    <source>
        <dbReference type="EMBL" id="ARS35598.1"/>
    </source>
</evidence>
<dbReference type="PANTHER" id="PTHR33495:SF2">
    <property type="entry name" value="ANTI-SIGMA FACTOR ANTAGONIST TM_1081-RELATED"/>
    <property type="match status" value="1"/>
</dbReference>
<comment type="similarity">
    <text evidence="1 2">Belongs to the anti-sigma-factor antagonist family.</text>
</comment>
<reference evidence="5" key="1">
    <citation type="submission" date="2017-05" db="EMBL/GenBank/DDBJ databases">
        <authorList>
            <person name="Ray J."/>
            <person name="Price M."/>
            <person name="Deutschbauer A."/>
        </authorList>
    </citation>
    <scope>NUCLEOTIDE SEQUENCE [LARGE SCALE GENOMIC DNA]</scope>
    <source>
        <strain evidence="5">DSM 19842</strain>
    </source>
</reference>
<evidence type="ECO:0000256" key="2">
    <source>
        <dbReference type="RuleBase" id="RU003749"/>
    </source>
</evidence>
<gene>
    <name evidence="4" type="ORF">CA264_09185</name>
</gene>
<dbReference type="EMBL" id="CP021235">
    <property type="protein sequence ID" value="ARS35598.1"/>
    <property type="molecule type" value="Genomic_DNA"/>
</dbReference>
<dbReference type="Proteomes" id="UP000266292">
    <property type="component" value="Chromosome"/>
</dbReference>
<feature type="domain" description="STAS" evidence="3">
    <location>
        <begin position="59"/>
        <end position="168"/>
    </location>
</feature>
<dbReference type="InterPro" id="IPR003658">
    <property type="entry name" value="Anti-sigma_ant"/>
</dbReference>
<proteinExistence type="inferred from homology"/>
<name>A0A1X9YRV9_9BACT</name>
<dbReference type="SUPFAM" id="SSF52091">
    <property type="entry name" value="SpoIIaa-like"/>
    <property type="match status" value="1"/>
</dbReference>
<organism evidence="4 5">
    <name type="scientific">Pontibacter actiniarum</name>
    <dbReference type="NCBI Taxonomy" id="323450"/>
    <lineage>
        <taxon>Bacteria</taxon>
        <taxon>Pseudomonadati</taxon>
        <taxon>Bacteroidota</taxon>
        <taxon>Cytophagia</taxon>
        <taxon>Cytophagales</taxon>
        <taxon>Hymenobacteraceae</taxon>
        <taxon>Pontibacter</taxon>
    </lineage>
</organism>
<evidence type="ECO:0000313" key="5">
    <source>
        <dbReference type="Proteomes" id="UP000266292"/>
    </source>
</evidence>
<dbReference type="GO" id="GO:0043856">
    <property type="term" value="F:anti-sigma factor antagonist activity"/>
    <property type="evidence" value="ECO:0007669"/>
    <property type="project" value="InterPro"/>
</dbReference>
<dbReference type="PROSITE" id="PS50801">
    <property type="entry name" value="STAS"/>
    <property type="match status" value="1"/>
</dbReference>
<dbReference type="PANTHER" id="PTHR33495">
    <property type="entry name" value="ANTI-SIGMA FACTOR ANTAGONIST TM_1081-RELATED-RELATED"/>
    <property type="match status" value="1"/>
</dbReference>
<dbReference type="CDD" id="cd07043">
    <property type="entry name" value="STAS_anti-anti-sigma_factors"/>
    <property type="match status" value="1"/>
</dbReference>
<dbReference type="NCBIfam" id="TIGR00377">
    <property type="entry name" value="ant_ant_sig"/>
    <property type="match status" value="1"/>
</dbReference>
<sequence>MSLLFTRRSPLFSARSSFIYQSKAGEKTKARDRDLKNLMRTNHKLKMKTGNDTGGQKSFDATSEQQQDGLILRITGELDANTAVAADDTLTAALAQPIRFLLIDCNGLRYVSSAGLGVFLSAFHTCQQTGIPFILFGLQPKIKNVFSILGLERVMQSVQTEQEALQLANASDSGTEGKQL</sequence>
<dbReference type="OrthoDB" id="9795051at2"/>
<protein>
    <recommendedName>
        <fullName evidence="2">Anti-sigma factor antagonist</fullName>
    </recommendedName>
</protein>
<dbReference type="InterPro" id="IPR036513">
    <property type="entry name" value="STAS_dom_sf"/>
</dbReference>
<evidence type="ECO:0000259" key="3">
    <source>
        <dbReference type="PROSITE" id="PS50801"/>
    </source>
</evidence>
<dbReference type="KEGG" id="pact:CA264_09185"/>
<dbReference type="InterPro" id="IPR002645">
    <property type="entry name" value="STAS_dom"/>
</dbReference>
<dbReference type="AlphaFoldDB" id="A0A1X9YRV9"/>
<accession>A0A1X9YRV9</accession>
<dbReference type="Gene3D" id="3.30.750.24">
    <property type="entry name" value="STAS domain"/>
    <property type="match status" value="1"/>
</dbReference>
<keyword evidence="5" id="KW-1185">Reference proteome</keyword>